<dbReference type="Pfam" id="PF09694">
    <property type="entry name" value="Gcw_chp"/>
    <property type="match status" value="1"/>
</dbReference>
<keyword evidence="1" id="KW-0732">Signal</keyword>
<dbReference type="STRING" id="355243.SAMN03080615_02158"/>
<sequence length="214" mass="23108">MNKFTKTLIASALLSVSATSFAGVSANVGAMSDYWFRGLDQSGDGGNASMMGGLDYESDMGFYAGTWLASLPSDLEYDLYGGYNGSYKDFSYGVGVIAYLYDKYDGDYFEYNLSAGYGPISVSYNIGTLDESGAPDVDYTFASITGEYEGAYLTYGVYGDDVDGSYFEAGYGMTYEGLDMSVAAIFPDDDNSANAWVSDTDKLTFTISKSFDLF</sequence>
<dbReference type="NCBIfam" id="TIGR02001">
    <property type="entry name" value="gcw_chp"/>
    <property type="match status" value="1"/>
</dbReference>
<accession>A0A1H9HI32</accession>
<dbReference type="AlphaFoldDB" id="A0A1H9HI32"/>
<reference evidence="3" key="1">
    <citation type="submission" date="2016-10" db="EMBL/GenBank/DDBJ databases">
        <authorList>
            <person name="Varghese N."/>
            <person name="Submissions S."/>
        </authorList>
    </citation>
    <scope>NUCLEOTIDE SEQUENCE [LARGE SCALE GENOMIC DNA]</scope>
    <source>
        <strain evidence="3">DSM 18887</strain>
    </source>
</reference>
<evidence type="ECO:0000256" key="1">
    <source>
        <dbReference type="SAM" id="SignalP"/>
    </source>
</evidence>
<evidence type="ECO:0008006" key="4">
    <source>
        <dbReference type="Google" id="ProtNLM"/>
    </source>
</evidence>
<gene>
    <name evidence="2" type="ORF">SAMN03080615_02158</name>
</gene>
<evidence type="ECO:0000313" key="2">
    <source>
        <dbReference type="EMBL" id="SEQ61967.1"/>
    </source>
</evidence>
<name>A0A1H9HI32_9GAMM</name>
<feature type="signal peptide" evidence="1">
    <location>
        <begin position="1"/>
        <end position="22"/>
    </location>
</feature>
<evidence type="ECO:0000313" key="3">
    <source>
        <dbReference type="Proteomes" id="UP000198749"/>
    </source>
</evidence>
<proteinExistence type="predicted"/>
<keyword evidence="3" id="KW-1185">Reference proteome</keyword>
<organism evidence="2 3">
    <name type="scientific">Amphritea atlantica</name>
    <dbReference type="NCBI Taxonomy" id="355243"/>
    <lineage>
        <taxon>Bacteria</taxon>
        <taxon>Pseudomonadati</taxon>
        <taxon>Pseudomonadota</taxon>
        <taxon>Gammaproteobacteria</taxon>
        <taxon>Oceanospirillales</taxon>
        <taxon>Oceanospirillaceae</taxon>
        <taxon>Amphritea</taxon>
    </lineage>
</organism>
<feature type="chain" id="PRO_5011657668" description="Histidine kinase" evidence="1">
    <location>
        <begin position="23"/>
        <end position="214"/>
    </location>
</feature>
<dbReference type="InterPro" id="IPR010239">
    <property type="entry name" value="CHP02001"/>
</dbReference>
<dbReference type="OrthoDB" id="9793561at2"/>
<protein>
    <recommendedName>
        <fullName evidence="4">Histidine kinase</fullName>
    </recommendedName>
</protein>
<dbReference type="Proteomes" id="UP000198749">
    <property type="component" value="Unassembled WGS sequence"/>
</dbReference>
<dbReference type="RefSeq" id="WP_091357725.1">
    <property type="nucleotide sequence ID" value="NZ_AP025284.1"/>
</dbReference>
<dbReference type="EMBL" id="FOGB01000005">
    <property type="protein sequence ID" value="SEQ61967.1"/>
    <property type="molecule type" value="Genomic_DNA"/>
</dbReference>